<protein>
    <submittedName>
        <fullName evidence="1">Uncharacterized protein</fullName>
    </submittedName>
</protein>
<name>A0ACC2IJJ2_9PLEO</name>
<organism evidence="1 2">
    <name type="scientific">Boeremia exigua</name>
    <dbReference type="NCBI Taxonomy" id="749465"/>
    <lineage>
        <taxon>Eukaryota</taxon>
        <taxon>Fungi</taxon>
        <taxon>Dikarya</taxon>
        <taxon>Ascomycota</taxon>
        <taxon>Pezizomycotina</taxon>
        <taxon>Dothideomycetes</taxon>
        <taxon>Pleosporomycetidae</taxon>
        <taxon>Pleosporales</taxon>
        <taxon>Pleosporineae</taxon>
        <taxon>Didymellaceae</taxon>
        <taxon>Boeremia</taxon>
    </lineage>
</organism>
<dbReference type="EMBL" id="JAPHNI010000144">
    <property type="protein sequence ID" value="KAJ8115351.1"/>
    <property type="molecule type" value="Genomic_DNA"/>
</dbReference>
<evidence type="ECO:0000313" key="1">
    <source>
        <dbReference type="EMBL" id="KAJ8115351.1"/>
    </source>
</evidence>
<comment type="caution">
    <text evidence="1">The sequence shown here is derived from an EMBL/GenBank/DDBJ whole genome shotgun (WGS) entry which is preliminary data.</text>
</comment>
<keyword evidence="2" id="KW-1185">Reference proteome</keyword>
<proteinExistence type="predicted"/>
<dbReference type="Proteomes" id="UP001153331">
    <property type="component" value="Unassembled WGS sequence"/>
</dbReference>
<reference evidence="1" key="1">
    <citation type="submission" date="2022-11" db="EMBL/GenBank/DDBJ databases">
        <title>Genome Sequence of Boeremia exigua.</title>
        <authorList>
            <person name="Buettner E."/>
        </authorList>
    </citation>
    <scope>NUCLEOTIDE SEQUENCE</scope>
    <source>
        <strain evidence="1">CU02</strain>
    </source>
</reference>
<evidence type="ECO:0000313" key="2">
    <source>
        <dbReference type="Proteomes" id="UP001153331"/>
    </source>
</evidence>
<accession>A0ACC2IJJ2</accession>
<gene>
    <name evidence="1" type="ORF">OPT61_g2983</name>
</gene>
<sequence>MLYNTVLLCLLQILDSLTPTPSNTSACNNAAMTIARCLELKEYEKRDGVYESNTISFVATKIAWQALGGFDSPEGRRLARTVDRVLDPVEPMRINDREAWEQASPEDVHRKFFGGFVRRYPVQMGGVKGGGRVGLAGRGG</sequence>